<dbReference type="Proteomes" id="UP000478052">
    <property type="component" value="Unassembled WGS sequence"/>
</dbReference>
<dbReference type="SUPFAM" id="SSF53098">
    <property type="entry name" value="Ribonuclease H-like"/>
    <property type="match status" value="1"/>
</dbReference>
<protein>
    <submittedName>
        <fullName evidence="1">RNase H domain-containing protein</fullName>
    </submittedName>
</protein>
<organism evidence="1 2">
    <name type="scientific">Aphis craccivora</name>
    <name type="common">Cowpea aphid</name>
    <dbReference type="NCBI Taxonomy" id="307492"/>
    <lineage>
        <taxon>Eukaryota</taxon>
        <taxon>Metazoa</taxon>
        <taxon>Ecdysozoa</taxon>
        <taxon>Arthropoda</taxon>
        <taxon>Hexapoda</taxon>
        <taxon>Insecta</taxon>
        <taxon>Pterygota</taxon>
        <taxon>Neoptera</taxon>
        <taxon>Paraneoptera</taxon>
        <taxon>Hemiptera</taxon>
        <taxon>Sternorrhyncha</taxon>
        <taxon>Aphidomorpha</taxon>
        <taxon>Aphidoidea</taxon>
        <taxon>Aphididae</taxon>
        <taxon>Aphidini</taxon>
        <taxon>Aphis</taxon>
        <taxon>Aphis</taxon>
    </lineage>
</organism>
<comment type="caution">
    <text evidence="1">The sequence shown here is derived from an EMBL/GenBank/DDBJ whole genome shotgun (WGS) entry which is preliminary data.</text>
</comment>
<name>A0A6G0ZNT7_APHCR</name>
<dbReference type="EMBL" id="VUJU01000121">
    <property type="protein sequence ID" value="KAF0772892.1"/>
    <property type="molecule type" value="Genomic_DNA"/>
</dbReference>
<dbReference type="GO" id="GO:0003676">
    <property type="term" value="F:nucleic acid binding"/>
    <property type="evidence" value="ECO:0007669"/>
    <property type="project" value="InterPro"/>
</dbReference>
<reference evidence="1 2" key="1">
    <citation type="submission" date="2019-08" db="EMBL/GenBank/DDBJ databases">
        <title>Whole genome of Aphis craccivora.</title>
        <authorList>
            <person name="Voronova N.V."/>
            <person name="Shulinski R.S."/>
            <person name="Bandarenka Y.V."/>
            <person name="Zhorov D.G."/>
            <person name="Warner D."/>
        </authorList>
    </citation>
    <scope>NUCLEOTIDE SEQUENCE [LARGE SCALE GENOMIC DNA]</scope>
    <source>
        <strain evidence="1">180601</strain>
        <tissue evidence="1">Whole Body</tissue>
    </source>
</reference>
<evidence type="ECO:0000313" key="1">
    <source>
        <dbReference type="EMBL" id="KAF0772892.1"/>
    </source>
</evidence>
<accession>A0A6G0ZNT7</accession>
<dbReference type="Gene3D" id="3.30.420.10">
    <property type="entry name" value="Ribonuclease H-like superfamily/Ribonuclease H"/>
    <property type="match status" value="1"/>
</dbReference>
<dbReference type="OrthoDB" id="8058536at2759"/>
<sequence length="146" mass="17037">MEVVTSVCNIIFNLSVIVITSNKRYAQENTSHKTNTKKRKNTHSLNNHLSIAHRIMYTIYEHNNNSLHIKTINVYIYRLSLADKIVNFFWIPSHVGIAGNERADYLAFSTKSLIYFLLLKHMLQTFFRFTVNYCEMPGKLNGTLYT</sequence>
<evidence type="ECO:0000313" key="2">
    <source>
        <dbReference type="Proteomes" id="UP000478052"/>
    </source>
</evidence>
<gene>
    <name evidence="1" type="ORF">FWK35_00007955</name>
</gene>
<dbReference type="InterPro" id="IPR036397">
    <property type="entry name" value="RNaseH_sf"/>
</dbReference>
<dbReference type="AlphaFoldDB" id="A0A6G0ZNT7"/>
<keyword evidence="2" id="KW-1185">Reference proteome</keyword>
<dbReference type="InterPro" id="IPR012337">
    <property type="entry name" value="RNaseH-like_sf"/>
</dbReference>
<proteinExistence type="predicted"/>